<name>A0A0D2B0H8_9EURO</name>
<evidence type="ECO:0000313" key="3">
    <source>
        <dbReference type="EMBL" id="KIW45581.1"/>
    </source>
</evidence>
<evidence type="ECO:0000256" key="2">
    <source>
        <dbReference type="SAM" id="Phobius"/>
    </source>
</evidence>
<keyword evidence="2" id="KW-1133">Transmembrane helix</keyword>
<gene>
    <name evidence="3" type="ORF">PV06_03961</name>
</gene>
<dbReference type="GeneID" id="27356035"/>
<dbReference type="Proteomes" id="UP000053342">
    <property type="component" value="Unassembled WGS sequence"/>
</dbReference>
<accession>A0A0D2B0H8</accession>
<feature type="transmembrane region" description="Helical" evidence="2">
    <location>
        <begin position="132"/>
        <end position="155"/>
    </location>
</feature>
<keyword evidence="2" id="KW-0472">Membrane</keyword>
<dbReference type="AlphaFoldDB" id="A0A0D2B0H8"/>
<organism evidence="3 4">
    <name type="scientific">Exophiala oligosperma</name>
    <dbReference type="NCBI Taxonomy" id="215243"/>
    <lineage>
        <taxon>Eukaryota</taxon>
        <taxon>Fungi</taxon>
        <taxon>Dikarya</taxon>
        <taxon>Ascomycota</taxon>
        <taxon>Pezizomycotina</taxon>
        <taxon>Eurotiomycetes</taxon>
        <taxon>Chaetothyriomycetidae</taxon>
        <taxon>Chaetothyriales</taxon>
        <taxon>Herpotrichiellaceae</taxon>
        <taxon>Exophiala</taxon>
    </lineage>
</organism>
<reference evidence="3 4" key="1">
    <citation type="submission" date="2015-01" db="EMBL/GenBank/DDBJ databases">
        <title>The Genome Sequence of Exophiala oligosperma CBS72588.</title>
        <authorList>
            <consortium name="The Broad Institute Genomics Platform"/>
            <person name="Cuomo C."/>
            <person name="de Hoog S."/>
            <person name="Gorbushina A."/>
            <person name="Stielow B."/>
            <person name="Teixiera M."/>
            <person name="Abouelleil A."/>
            <person name="Chapman S.B."/>
            <person name="Priest M."/>
            <person name="Young S.K."/>
            <person name="Wortman J."/>
            <person name="Nusbaum C."/>
            <person name="Birren B."/>
        </authorList>
    </citation>
    <scope>NUCLEOTIDE SEQUENCE [LARGE SCALE GENOMIC DNA]</scope>
    <source>
        <strain evidence="3 4">CBS 72588</strain>
    </source>
</reference>
<dbReference type="VEuPathDB" id="FungiDB:PV06_03961"/>
<dbReference type="RefSeq" id="XP_016265797.1">
    <property type="nucleotide sequence ID" value="XM_016404792.1"/>
</dbReference>
<keyword evidence="4" id="KW-1185">Reference proteome</keyword>
<protein>
    <submittedName>
        <fullName evidence="3">Uncharacterized protein</fullName>
    </submittedName>
</protein>
<dbReference type="HOGENOM" id="CLU_1610765_0_0_1"/>
<evidence type="ECO:0000313" key="4">
    <source>
        <dbReference type="Proteomes" id="UP000053342"/>
    </source>
</evidence>
<feature type="transmembrane region" description="Helical" evidence="2">
    <location>
        <begin position="101"/>
        <end position="120"/>
    </location>
</feature>
<keyword evidence="2" id="KW-0812">Transmembrane</keyword>
<evidence type="ECO:0000256" key="1">
    <source>
        <dbReference type="SAM" id="MobiDB-lite"/>
    </source>
</evidence>
<proteinExistence type="predicted"/>
<sequence>MQKKSASDPRGGIIIIIIFEPPFRLRDIGPKRRRRRREREGIDNADGTRQPLSLSLSLSPTRDSNSPRPGQPAMVQPSRIGCAFFFLEAKESGLNFGIGRFCHLYMVLGPLVIVSVYLYMFPTVTFVMSRSVPSLCLFFFLVTHNINTILIGDFYSHVSCVFLDS</sequence>
<feature type="region of interest" description="Disordered" evidence="1">
    <location>
        <begin position="29"/>
        <end position="74"/>
    </location>
</feature>
<dbReference type="EMBL" id="KN847334">
    <property type="protein sequence ID" value="KIW45581.1"/>
    <property type="molecule type" value="Genomic_DNA"/>
</dbReference>